<evidence type="ECO:0000256" key="14">
    <source>
        <dbReference type="PIRNR" id="PIRNR000167"/>
    </source>
</evidence>
<comment type="pathway">
    <text evidence="2 14">Porphyrin-containing compound metabolism; protoporphyrin-IX biosynthesis; protoporphyrinogen-IX from coproporphyrinogen-III (AdoMet route): step 1/1.</text>
</comment>
<dbReference type="SFLD" id="SFLDF00277">
    <property type="entry name" value="oxygen-independent_coproporphy"/>
    <property type="match status" value="1"/>
</dbReference>
<keyword evidence="11 14" id="KW-0411">Iron-sulfur</keyword>
<dbReference type="PROSITE" id="PS51918">
    <property type="entry name" value="RADICAL_SAM"/>
    <property type="match status" value="1"/>
</dbReference>
<protein>
    <recommendedName>
        <fullName evidence="14">Coproporphyrinogen-III oxidase</fullName>
        <ecNumber evidence="14">1.3.98.3</ecNumber>
    </recommendedName>
</protein>
<comment type="cofactor">
    <cofactor evidence="14">
        <name>[4Fe-4S] cluster</name>
        <dbReference type="ChEBI" id="CHEBI:49883"/>
    </cofactor>
    <text evidence="14">Binds 1 [4Fe-4S] cluster. The cluster is coordinated with 3 cysteines and an exchangeable S-adenosyl-L-methionine.</text>
</comment>
<dbReference type="InterPro" id="IPR006638">
    <property type="entry name" value="Elp3/MiaA/NifB-like_rSAM"/>
</dbReference>
<comment type="caution">
    <text evidence="16">The sequence shown here is derived from an EMBL/GenBank/DDBJ whole genome shotgun (WGS) entry which is preliminary data.</text>
</comment>
<evidence type="ECO:0000256" key="13">
    <source>
        <dbReference type="ARBA" id="ARBA00048321"/>
    </source>
</evidence>
<dbReference type="SUPFAM" id="SSF102114">
    <property type="entry name" value="Radical SAM enzymes"/>
    <property type="match status" value="1"/>
</dbReference>
<name>A0ABP9ZV82_9GAMM</name>
<keyword evidence="6 14" id="KW-0963">Cytoplasm</keyword>
<dbReference type="InterPro" id="IPR010723">
    <property type="entry name" value="HemN_C"/>
</dbReference>
<evidence type="ECO:0000256" key="11">
    <source>
        <dbReference type="ARBA" id="ARBA00023014"/>
    </source>
</evidence>
<dbReference type="InterPro" id="IPR004558">
    <property type="entry name" value="Coprogen_oxidase_HemN"/>
</dbReference>
<dbReference type="SMART" id="SM00729">
    <property type="entry name" value="Elp3"/>
    <property type="match status" value="1"/>
</dbReference>
<comment type="catalytic activity">
    <reaction evidence="13 14">
        <text>coproporphyrinogen III + 2 S-adenosyl-L-methionine = protoporphyrinogen IX + 2 5'-deoxyadenosine + 2 L-methionine + 2 CO2</text>
        <dbReference type="Rhea" id="RHEA:15425"/>
        <dbReference type="ChEBI" id="CHEBI:16526"/>
        <dbReference type="ChEBI" id="CHEBI:17319"/>
        <dbReference type="ChEBI" id="CHEBI:57307"/>
        <dbReference type="ChEBI" id="CHEBI:57309"/>
        <dbReference type="ChEBI" id="CHEBI:57844"/>
        <dbReference type="ChEBI" id="CHEBI:59789"/>
        <dbReference type="EC" id="1.3.98.3"/>
    </reaction>
</comment>
<dbReference type="RefSeq" id="WP_353292990.1">
    <property type="nucleotide sequence ID" value="NZ_BAABWH010000001.1"/>
</dbReference>
<keyword evidence="9 14" id="KW-0560">Oxidoreductase</keyword>
<dbReference type="Proteomes" id="UP001481413">
    <property type="component" value="Unassembled WGS sequence"/>
</dbReference>
<evidence type="ECO:0000256" key="6">
    <source>
        <dbReference type="ARBA" id="ARBA00022490"/>
    </source>
</evidence>
<dbReference type="CDD" id="cd01335">
    <property type="entry name" value="Radical_SAM"/>
    <property type="match status" value="1"/>
</dbReference>
<dbReference type="Pfam" id="PF06969">
    <property type="entry name" value="HemN_C"/>
    <property type="match status" value="1"/>
</dbReference>
<comment type="subunit">
    <text evidence="4">Monomer.</text>
</comment>
<dbReference type="NCBIfam" id="TIGR00538">
    <property type="entry name" value="hemN"/>
    <property type="match status" value="1"/>
</dbReference>
<evidence type="ECO:0000256" key="3">
    <source>
        <dbReference type="ARBA" id="ARBA00005493"/>
    </source>
</evidence>
<dbReference type="InterPro" id="IPR007197">
    <property type="entry name" value="rSAM"/>
</dbReference>
<dbReference type="PANTHER" id="PTHR13932">
    <property type="entry name" value="COPROPORPHYRINIGEN III OXIDASE"/>
    <property type="match status" value="1"/>
</dbReference>
<gene>
    <name evidence="16" type="primary">hemN</name>
    <name evidence="16" type="ORF">NBRC116585_01580</name>
</gene>
<dbReference type="PANTHER" id="PTHR13932:SF6">
    <property type="entry name" value="OXYGEN-INDEPENDENT COPROPORPHYRINOGEN III OXIDASE"/>
    <property type="match status" value="1"/>
</dbReference>
<evidence type="ECO:0000256" key="12">
    <source>
        <dbReference type="ARBA" id="ARBA00023244"/>
    </source>
</evidence>
<keyword evidence="17" id="KW-1185">Reference proteome</keyword>
<reference evidence="16 17" key="1">
    <citation type="submission" date="2024-04" db="EMBL/GenBank/DDBJ databases">
        <title>Draft genome sequence of Thalassolituus maritimus NBRC 116585.</title>
        <authorList>
            <person name="Miyakawa T."/>
            <person name="Kusuya Y."/>
            <person name="Miura T."/>
        </authorList>
    </citation>
    <scope>NUCLEOTIDE SEQUENCE [LARGE SCALE GENOMIC DNA]</scope>
    <source>
        <strain evidence="16 17">5NW40-0001</strain>
    </source>
</reference>
<evidence type="ECO:0000256" key="7">
    <source>
        <dbReference type="ARBA" id="ARBA00022691"/>
    </source>
</evidence>
<dbReference type="EMBL" id="BAABWH010000001">
    <property type="protein sequence ID" value="GAA6144041.1"/>
    <property type="molecule type" value="Genomic_DNA"/>
</dbReference>
<dbReference type="Gene3D" id="3.20.20.70">
    <property type="entry name" value="Aldolase class I"/>
    <property type="match status" value="1"/>
</dbReference>
<feature type="domain" description="Radical SAM core" evidence="15">
    <location>
        <begin position="46"/>
        <end position="290"/>
    </location>
</feature>
<keyword evidence="5 14" id="KW-0004">4Fe-4S</keyword>
<organism evidence="16 17">
    <name type="scientific">Thalassolituus maritimus</name>
    <dbReference type="NCBI Taxonomy" id="484498"/>
    <lineage>
        <taxon>Bacteria</taxon>
        <taxon>Pseudomonadati</taxon>
        <taxon>Pseudomonadota</taxon>
        <taxon>Gammaproteobacteria</taxon>
        <taxon>Oceanospirillales</taxon>
        <taxon>Oceanospirillaceae</taxon>
        <taxon>Thalassolituus</taxon>
    </lineage>
</organism>
<evidence type="ECO:0000256" key="4">
    <source>
        <dbReference type="ARBA" id="ARBA00011245"/>
    </source>
</evidence>
<evidence type="ECO:0000313" key="16">
    <source>
        <dbReference type="EMBL" id="GAA6144041.1"/>
    </source>
</evidence>
<keyword evidence="8 14" id="KW-0479">Metal-binding</keyword>
<comment type="similarity">
    <text evidence="3 14">Belongs to the anaerobic coproporphyrinogen-III oxidase family.</text>
</comment>
<evidence type="ECO:0000256" key="10">
    <source>
        <dbReference type="ARBA" id="ARBA00023004"/>
    </source>
</evidence>
<keyword evidence="10 14" id="KW-0408">Iron</keyword>
<dbReference type="Gene3D" id="1.10.10.920">
    <property type="match status" value="1"/>
</dbReference>
<evidence type="ECO:0000313" key="17">
    <source>
        <dbReference type="Proteomes" id="UP001481413"/>
    </source>
</evidence>
<dbReference type="InterPro" id="IPR034505">
    <property type="entry name" value="Coproporphyrinogen-III_oxidase"/>
</dbReference>
<evidence type="ECO:0000256" key="1">
    <source>
        <dbReference type="ARBA" id="ARBA00004496"/>
    </source>
</evidence>
<accession>A0ABP9ZV82</accession>
<keyword evidence="12 14" id="KW-0627">Porphyrin biosynthesis</keyword>
<comment type="subcellular location">
    <subcellularLocation>
        <location evidence="1 14">Cytoplasm</location>
    </subcellularLocation>
</comment>
<evidence type="ECO:0000256" key="5">
    <source>
        <dbReference type="ARBA" id="ARBA00022485"/>
    </source>
</evidence>
<evidence type="ECO:0000256" key="8">
    <source>
        <dbReference type="ARBA" id="ARBA00022723"/>
    </source>
</evidence>
<dbReference type="Pfam" id="PF04055">
    <property type="entry name" value="Radical_SAM"/>
    <property type="match status" value="1"/>
</dbReference>
<proteinExistence type="inferred from homology"/>
<dbReference type="InterPro" id="IPR058240">
    <property type="entry name" value="rSAM_sf"/>
</dbReference>
<dbReference type="InterPro" id="IPR013785">
    <property type="entry name" value="Aldolase_TIM"/>
</dbReference>
<sequence>MSSSIQWDPLLIQRYDQAGPRYTSYPTAMELSPTVDHALEQRLLKTPGEKPLSLYIHIPFCRELCYYCGCNKIVTHSNERAATYVANLYREIELKAAMLAPEGTATPKVVEQIHLGGGTPTFLSDAQLYDLITTLRRYFRLSELSTRDFSIEIDPRSLRENTLKVLREAGFNRLSFGIQDMDIRVQTAINRIQPASLIEKVMRESRQLGFRAINLDLIYGLPNQTLDSFAATLQQTIALRPERISVFNYAHLPNRFRSQRRIDQGSLPDAQEKLALIGLAIHQLTEAGYDYIGMDHFALPEDALSQAQKHGRLHRNFQGYTTHGDCDLIGFGVSSISQIGNSVFQNTTDIRRWQSAIMRGDLATTRQCVATGDDQLRREVIMGLLCHQNIAFEDLDRKFQIDSRLYFRSELESLLPMAQDGLVDISAEKITITETGRVLARQICMVFDKYRNQAKSSTADFSRAI</sequence>
<dbReference type="PIRSF" id="PIRSF000167">
    <property type="entry name" value="HemN"/>
    <property type="match status" value="1"/>
</dbReference>
<keyword evidence="7 14" id="KW-0949">S-adenosyl-L-methionine</keyword>
<dbReference type="SFLD" id="SFLDG01065">
    <property type="entry name" value="anaerobic_coproporphyrinogen-I"/>
    <property type="match status" value="1"/>
</dbReference>
<dbReference type="SFLD" id="SFLDS00029">
    <property type="entry name" value="Radical_SAM"/>
    <property type="match status" value="1"/>
</dbReference>
<evidence type="ECO:0000259" key="15">
    <source>
        <dbReference type="PROSITE" id="PS51918"/>
    </source>
</evidence>
<evidence type="ECO:0000256" key="9">
    <source>
        <dbReference type="ARBA" id="ARBA00023002"/>
    </source>
</evidence>
<dbReference type="EC" id="1.3.98.3" evidence="14"/>
<evidence type="ECO:0000256" key="2">
    <source>
        <dbReference type="ARBA" id="ARBA00004785"/>
    </source>
</evidence>